<dbReference type="Pfam" id="PF00486">
    <property type="entry name" value="Trans_reg_C"/>
    <property type="match status" value="1"/>
</dbReference>
<dbReference type="Gene3D" id="6.10.250.690">
    <property type="match status" value="1"/>
</dbReference>
<evidence type="ECO:0000256" key="8">
    <source>
        <dbReference type="SAM" id="MobiDB-lite"/>
    </source>
</evidence>
<dbReference type="OrthoDB" id="9802426at2"/>
<dbReference type="Gene3D" id="1.10.10.10">
    <property type="entry name" value="Winged helix-like DNA-binding domain superfamily/Winged helix DNA-binding domain"/>
    <property type="match status" value="1"/>
</dbReference>
<evidence type="ECO:0000256" key="1">
    <source>
        <dbReference type="ARBA" id="ARBA00022553"/>
    </source>
</evidence>
<dbReference type="PROSITE" id="PS51755">
    <property type="entry name" value="OMPR_PHOB"/>
    <property type="match status" value="1"/>
</dbReference>
<dbReference type="GO" id="GO:0000156">
    <property type="term" value="F:phosphorelay response regulator activity"/>
    <property type="evidence" value="ECO:0007669"/>
    <property type="project" value="TreeGrafter"/>
</dbReference>
<feature type="domain" description="Response regulatory" evidence="9">
    <location>
        <begin position="3"/>
        <end position="117"/>
    </location>
</feature>
<dbReference type="PANTHER" id="PTHR48111">
    <property type="entry name" value="REGULATOR OF RPOS"/>
    <property type="match status" value="1"/>
</dbReference>
<evidence type="ECO:0000256" key="7">
    <source>
        <dbReference type="PROSITE-ProRule" id="PRU01091"/>
    </source>
</evidence>
<keyword evidence="1 6" id="KW-0597">Phosphoprotein</keyword>
<dbReference type="CDD" id="cd00383">
    <property type="entry name" value="trans_reg_C"/>
    <property type="match status" value="1"/>
</dbReference>
<dbReference type="SUPFAM" id="SSF52172">
    <property type="entry name" value="CheY-like"/>
    <property type="match status" value="1"/>
</dbReference>
<dbReference type="GO" id="GO:0032993">
    <property type="term" value="C:protein-DNA complex"/>
    <property type="evidence" value="ECO:0007669"/>
    <property type="project" value="TreeGrafter"/>
</dbReference>
<dbReference type="Proteomes" id="UP000063991">
    <property type="component" value="Chromosome"/>
</dbReference>
<evidence type="ECO:0000256" key="3">
    <source>
        <dbReference type="ARBA" id="ARBA00023015"/>
    </source>
</evidence>
<reference evidence="11 12" key="1">
    <citation type="submission" date="2015-12" db="EMBL/GenBank/DDBJ databases">
        <authorList>
            <person name="Shamseldin A."/>
            <person name="Moawad H."/>
            <person name="Abd El-Rahim W.M."/>
            <person name="Sadowsky M.J."/>
        </authorList>
    </citation>
    <scope>NUCLEOTIDE SEQUENCE [LARGE SCALE GENOMIC DNA]</scope>
    <source>
        <strain evidence="11 12">D7</strain>
    </source>
</reference>
<evidence type="ECO:0000256" key="5">
    <source>
        <dbReference type="ARBA" id="ARBA00023163"/>
    </source>
</evidence>
<keyword evidence="4 7" id="KW-0238">DNA-binding</keyword>
<dbReference type="PROSITE" id="PS50110">
    <property type="entry name" value="RESPONSE_REGULATORY"/>
    <property type="match status" value="1"/>
</dbReference>
<evidence type="ECO:0000256" key="2">
    <source>
        <dbReference type="ARBA" id="ARBA00023012"/>
    </source>
</evidence>
<name>A0A126PVY9_ALTMA</name>
<evidence type="ECO:0000256" key="6">
    <source>
        <dbReference type="PROSITE-ProRule" id="PRU00169"/>
    </source>
</evidence>
<dbReference type="SMART" id="SM00448">
    <property type="entry name" value="REC"/>
    <property type="match status" value="1"/>
</dbReference>
<gene>
    <name evidence="11" type="ORF">AVL55_02680</name>
</gene>
<dbReference type="InterPro" id="IPR036388">
    <property type="entry name" value="WH-like_DNA-bd_sf"/>
</dbReference>
<evidence type="ECO:0000259" key="10">
    <source>
        <dbReference type="PROSITE" id="PS51755"/>
    </source>
</evidence>
<dbReference type="Gene3D" id="3.40.50.2300">
    <property type="match status" value="1"/>
</dbReference>
<evidence type="ECO:0000256" key="4">
    <source>
        <dbReference type="ARBA" id="ARBA00023125"/>
    </source>
</evidence>
<dbReference type="GO" id="GO:0000976">
    <property type="term" value="F:transcription cis-regulatory region binding"/>
    <property type="evidence" value="ECO:0007669"/>
    <property type="project" value="TreeGrafter"/>
</dbReference>
<keyword evidence="2" id="KW-0902">Two-component regulatory system</keyword>
<dbReference type="InterPro" id="IPR016032">
    <property type="entry name" value="Sig_transdc_resp-reg_C-effctor"/>
</dbReference>
<accession>A0A126PVY9</accession>
<dbReference type="PANTHER" id="PTHR48111:SF22">
    <property type="entry name" value="REGULATOR OF RPOS"/>
    <property type="match status" value="1"/>
</dbReference>
<dbReference type="GO" id="GO:0006355">
    <property type="term" value="P:regulation of DNA-templated transcription"/>
    <property type="evidence" value="ECO:0007669"/>
    <property type="project" value="InterPro"/>
</dbReference>
<feature type="modified residue" description="4-aspartylphosphate" evidence="6">
    <location>
        <position position="52"/>
    </location>
</feature>
<protein>
    <submittedName>
        <fullName evidence="11">XRE family transcriptional regulator</fullName>
    </submittedName>
</protein>
<evidence type="ECO:0000259" key="9">
    <source>
        <dbReference type="PROSITE" id="PS50110"/>
    </source>
</evidence>
<dbReference type="RefSeq" id="WP_061094157.1">
    <property type="nucleotide sequence ID" value="NZ_CP014323.1"/>
</dbReference>
<feature type="DNA-binding region" description="OmpR/PhoB-type" evidence="7">
    <location>
        <begin position="124"/>
        <end position="221"/>
    </location>
</feature>
<organism evidence="11 12">
    <name type="scientific">Alteromonas macleodii</name>
    <name type="common">Pseudoalteromonas macleodii</name>
    <dbReference type="NCBI Taxonomy" id="28108"/>
    <lineage>
        <taxon>Bacteria</taxon>
        <taxon>Pseudomonadati</taxon>
        <taxon>Pseudomonadota</taxon>
        <taxon>Gammaproteobacteria</taxon>
        <taxon>Alteromonadales</taxon>
        <taxon>Alteromonadaceae</taxon>
        <taxon>Alteromonas/Salinimonas group</taxon>
        <taxon>Alteromonas</taxon>
    </lineage>
</organism>
<dbReference type="EMBL" id="CP014323">
    <property type="protein sequence ID" value="AMJ97163.1"/>
    <property type="molecule type" value="Genomic_DNA"/>
</dbReference>
<evidence type="ECO:0000313" key="11">
    <source>
        <dbReference type="EMBL" id="AMJ97163.1"/>
    </source>
</evidence>
<dbReference type="SMART" id="SM00862">
    <property type="entry name" value="Trans_reg_C"/>
    <property type="match status" value="1"/>
</dbReference>
<dbReference type="InterPro" id="IPR039420">
    <property type="entry name" value="WalR-like"/>
</dbReference>
<dbReference type="CDD" id="cd17624">
    <property type="entry name" value="REC_OmpR_PmrA-like"/>
    <property type="match status" value="1"/>
</dbReference>
<dbReference type="SUPFAM" id="SSF46894">
    <property type="entry name" value="C-terminal effector domain of the bipartite response regulators"/>
    <property type="match status" value="1"/>
</dbReference>
<dbReference type="AlphaFoldDB" id="A0A126PVY9"/>
<dbReference type="GO" id="GO:0005829">
    <property type="term" value="C:cytosol"/>
    <property type="evidence" value="ECO:0007669"/>
    <property type="project" value="TreeGrafter"/>
</dbReference>
<dbReference type="Pfam" id="PF00072">
    <property type="entry name" value="Response_reg"/>
    <property type="match status" value="1"/>
</dbReference>
<proteinExistence type="predicted"/>
<dbReference type="InterPro" id="IPR011006">
    <property type="entry name" value="CheY-like_superfamily"/>
</dbReference>
<dbReference type="InterPro" id="IPR001867">
    <property type="entry name" value="OmpR/PhoB-type_DNA-bd"/>
</dbReference>
<keyword evidence="5" id="KW-0804">Transcription</keyword>
<dbReference type="InterPro" id="IPR001789">
    <property type="entry name" value="Sig_transdc_resp-reg_receiver"/>
</dbReference>
<evidence type="ECO:0000313" key="12">
    <source>
        <dbReference type="Proteomes" id="UP000063991"/>
    </source>
</evidence>
<keyword evidence="3" id="KW-0805">Transcription regulation</keyword>
<feature type="domain" description="OmpR/PhoB-type" evidence="10">
    <location>
        <begin position="124"/>
        <end position="221"/>
    </location>
</feature>
<sequence length="246" mass="26996">MIRVLLVEDDMGLAGNIIDYLELENMVCDHAANGVAALSLIQKHPFDVVVLDINLPRLDGLSVCERVREDGNDTPIIMLTARDQLENKLEGFQKGADDYLVKPFDMPELVARVFALAHRRSSQVKKLRFGNVSLAMGSDVVSVENVPIKLSPTAFTLLKALLQQQGKVMPRERLLDAVWGEDAPESNALKVHLHNLRKSLVQANASIEVKAVAGTGFCVTLKPEQSSSVQSTSAEPKSTNKGNDQW</sequence>
<feature type="region of interest" description="Disordered" evidence="8">
    <location>
        <begin position="225"/>
        <end position="246"/>
    </location>
</feature>